<accession>A0A804QYY1</accession>
<protein>
    <submittedName>
        <fullName evidence="2">Uncharacterized protein</fullName>
    </submittedName>
</protein>
<feature type="region of interest" description="Disordered" evidence="1">
    <location>
        <begin position="323"/>
        <end position="351"/>
    </location>
</feature>
<dbReference type="AlphaFoldDB" id="A0A804QYY1"/>
<reference evidence="2" key="2">
    <citation type="submission" date="2019-07" db="EMBL/GenBank/DDBJ databases">
        <authorList>
            <person name="Seetharam A."/>
            <person name="Woodhouse M."/>
            <person name="Cannon E."/>
        </authorList>
    </citation>
    <scope>NUCLEOTIDE SEQUENCE [LARGE SCALE GENOMIC DNA]</scope>
    <source>
        <strain evidence="2">cv. B73</strain>
    </source>
</reference>
<reference evidence="3" key="1">
    <citation type="journal article" date="2009" name="Science">
        <title>The B73 maize genome: complexity, diversity, and dynamics.</title>
        <authorList>
            <person name="Schnable P.S."/>
            <person name="Ware D."/>
            <person name="Fulton R.S."/>
            <person name="Stein J.C."/>
            <person name="Wei F."/>
            <person name="Pasternak S."/>
            <person name="Liang C."/>
            <person name="Zhang J."/>
            <person name="Fulton L."/>
            <person name="Graves T.A."/>
            <person name="Minx P."/>
            <person name="Reily A.D."/>
            <person name="Courtney L."/>
            <person name="Kruchowski S.S."/>
            <person name="Tomlinson C."/>
            <person name="Strong C."/>
            <person name="Delehaunty K."/>
            <person name="Fronick C."/>
            <person name="Courtney B."/>
            <person name="Rock S.M."/>
            <person name="Belter E."/>
            <person name="Du F."/>
            <person name="Kim K."/>
            <person name="Abbott R.M."/>
            <person name="Cotton M."/>
            <person name="Levy A."/>
            <person name="Marchetto P."/>
            <person name="Ochoa K."/>
            <person name="Jackson S.M."/>
            <person name="Gillam B."/>
            <person name="Chen W."/>
            <person name="Yan L."/>
            <person name="Higginbotham J."/>
            <person name="Cardenas M."/>
            <person name="Waligorski J."/>
            <person name="Applebaum E."/>
            <person name="Phelps L."/>
            <person name="Falcone J."/>
            <person name="Kanchi K."/>
            <person name="Thane T."/>
            <person name="Scimone A."/>
            <person name="Thane N."/>
            <person name="Henke J."/>
            <person name="Wang T."/>
            <person name="Ruppert J."/>
            <person name="Shah N."/>
            <person name="Rotter K."/>
            <person name="Hodges J."/>
            <person name="Ingenthron E."/>
            <person name="Cordes M."/>
            <person name="Kohlberg S."/>
            <person name="Sgro J."/>
            <person name="Delgado B."/>
            <person name="Mead K."/>
            <person name="Chinwalla A."/>
            <person name="Leonard S."/>
            <person name="Crouse K."/>
            <person name="Collura K."/>
            <person name="Kudrna D."/>
            <person name="Currie J."/>
            <person name="He R."/>
            <person name="Angelova A."/>
            <person name="Rajasekar S."/>
            <person name="Mueller T."/>
            <person name="Lomeli R."/>
            <person name="Scara G."/>
            <person name="Ko A."/>
            <person name="Delaney K."/>
            <person name="Wissotski M."/>
            <person name="Lopez G."/>
            <person name="Campos D."/>
            <person name="Braidotti M."/>
            <person name="Ashley E."/>
            <person name="Golser W."/>
            <person name="Kim H."/>
            <person name="Lee S."/>
            <person name="Lin J."/>
            <person name="Dujmic Z."/>
            <person name="Kim W."/>
            <person name="Talag J."/>
            <person name="Zuccolo A."/>
            <person name="Fan C."/>
            <person name="Sebastian A."/>
            <person name="Kramer M."/>
            <person name="Spiegel L."/>
            <person name="Nascimento L."/>
            <person name="Zutavern T."/>
            <person name="Miller B."/>
            <person name="Ambroise C."/>
            <person name="Muller S."/>
            <person name="Spooner W."/>
            <person name="Narechania A."/>
            <person name="Ren L."/>
            <person name="Wei S."/>
            <person name="Kumari S."/>
            <person name="Faga B."/>
            <person name="Levy M.J."/>
            <person name="McMahan L."/>
            <person name="Van Buren P."/>
            <person name="Vaughn M.W."/>
            <person name="Ying K."/>
            <person name="Yeh C.-T."/>
            <person name="Emrich S.J."/>
            <person name="Jia Y."/>
            <person name="Kalyanaraman A."/>
            <person name="Hsia A.-P."/>
            <person name="Barbazuk W.B."/>
            <person name="Baucom R.S."/>
            <person name="Brutnell T.P."/>
            <person name="Carpita N.C."/>
            <person name="Chaparro C."/>
            <person name="Chia J.-M."/>
            <person name="Deragon J.-M."/>
            <person name="Estill J.C."/>
            <person name="Fu Y."/>
            <person name="Jeddeloh J.A."/>
            <person name="Han Y."/>
            <person name="Lee H."/>
            <person name="Li P."/>
            <person name="Lisch D.R."/>
            <person name="Liu S."/>
            <person name="Liu Z."/>
            <person name="Nagel D.H."/>
            <person name="McCann M.C."/>
            <person name="SanMiguel P."/>
            <person name="Myers A.M."/>
            <person name="Nettleton D."/>
            <person name="Nguyen J."/>
            <person name="Penning B.W."/>
            <person name="Ponnala L."/>
            <person name="Schneider K.L."/>
            <person name="Schwartz D.C."/>
            <person name="Sharma A."/>
            <person name="Soderlund C."/>
            <person name="Springer N.M."/>
            <person name="Sun Q."/>
            <person name="Wang H."/>
            <person name="Waterman M."/>
            <person name="Westerman R."/>
            <person name="Wolfgruber T.K."/>
            <person name="Yang L."/>
            <person name="Yu Y."/>
            <person name="Zhang L."/>
            <person name="Zhou S."/>
            <person name="Zhu Q."/>
            <person name="Bennetzen J.L."/>
            <person name="Dawe R.K."/>
            <person name="Jiang J."/>
            <person name="Jiang N."/>
            <person name="Presting G.G."/>
            <person name="Wessler S.R."/>
            <person name="Aluru S."/>
            <person name="Martienssen R.A."/>
            <person name="Clifton S.W."/>
            <person name="McCombie W.R."/>
            <person name="Wing R.A."/>
            <person name="Wilson R.K."/>
        </authorList>
    </citation>
    <scope>NUCLEOTIDE SEQUENCE [LARGE SCALE GENOMIC DNA]</scope>
    <source>
        <strain evidence="3">cv. B73</strain>
    </source>
</reference>
<feature type="compositionally biased region" description="Low complexity" evidence="1">
    <location>
        <begin position="257"/>
        <end position="281"/>
    </location>
</feature>
<dbReference type="EnsemblPlants" id="Zm00001eb373270_T001">
    <property type="protein sequence ID" value="Zm00001eb373270_P001"/>
    <property type="gene ID" value="Zm00001eb373270"/>
</dbReference>
<feature type="region of interest" description="Disordered" evidence="1">
    <location>
        <begin position="198"/>
        <end position="222"/>
    </location>
</feature>
<feature type="compositionally biased region" description="Basic residues" evidence="1">
    <location>
        <begin position="125"/>
        <end position="138"/>
    </location>
</feature>
<dbReference type="Gramene" id="Zm00001eb373270_T001">
    <property type="protein sequence ID" value="Zm00001eb373270_P001"/>
    <property type="gene ID" value="Zm00001eb373270"/>
</dbReference>
<evidence type="ECO:0000313" key="2">
    <source>
        <dbReference type="EnsemblPlants" id="Zm00001eb373270_P001"/>
    </source>
</evidence>
<sequence>MELRGQCHRGGLDHGDAAASLPPRRPPRRAGGVDQVHRGQRRRVTNGGCSRIQERRTSRWPAASRVRRADLRQPLPVRLLPQEPDPAAVALPHQAAAGPGGAAAAVRPGHRAVREGVGAAPVRSDRRRRQRRRRRRMPLPRAHLLQGPRQPDAGHHLGVPLRPAHPPRAPRGPRLRQHAAGPLLRAVPGHDVGAAARLPARQGVPGPGRDGAGELRQRGGQPQRLRLRDALRVPAPRPRRVAGEQARVLRRRRVVPAPDAVGDPPDGPVHGARALLQPDAPGGAGPPVPAQGLGVLPPVAVPPAPHQRRVGHGHPVLQRVPERRGRAAGHPDPGAVRRRQAGAARPGPDPRVHVAGAPAAGGGHHARARARAAAPGRRWCACAAAVQGRPRHRAQRVVPRQHPGDVLGVAGRGRRGGEPVPAQPRGAPAVVPEQARHEGGGGDLPAEPHRQHRHQRVVHVRVRRLRAGRAQAVPHVPAGEPDRARPAVHQGHVHGAVLPRGALLRVHQKGDRHNHQHRAPAAPCPRLRGHLMGAEAY</sequence>
<feature type="region of interest" description="Disordered" evidence="1">
    <location>
        <begin position="45"/>
        <end position="64"/>
    </location>
</feature>
<proteinExistence type="predicted"/>
<feature type="region of interest" description="Disordered" evidence="1">
    <location>
        <begin position="114"/>
        <end position="175"/>
    </location>
</feature>
<reference evidence="2" key="3">
    <citation type="submission" date="2021-05" db="UniProtKB">
        <authorList>
            <consortium name="EnsemblPlants"/>
        </authorList>
    </citation>
    <scope>IDENTIFICATION</scope>
    <source>
        <strain evidence="2">cv. B73</strain>
    </source>
</reference>
<organism evidence="2 3">
    <name type="scientific">Zea mays</name>
    <name type="common">Maize</name>
    <dbReference type="NCBI Taxonomy" id="4577"/>
    <lineage>
        <taxon>Eukaryota</taxon>
        <taxon>Viridiplantae</taxon>
        <taxon>Streptophyta</taxon>
        <taxon>Embryophyta</taxon>
        <taxon>Tracheophyta</taxon>
        <taxon>Spermatophyta</taxon>
        <taxon>Magnoliopsida</taxon>
        <taxon>Liliopsida</taxon>
        <taxon>Poales</taxon>
        <taxon>Poaceae</taxon>
        <taxon>PACMAD clade</taxon>
        <taxon>Panicoideae</taxon>
        <taxon>Andropogonodae</taxon>
        <taxon>Andropogoneae</taxon>
        <taxon>Tripsacinae</taxon>
        <taxon>Zea</taxon>
    </lineage>
</organism>
<keyword evidence="3" id="KW-1185">Reference proteome</keyword>
<evidence type="ECO:0000256" key="1">
    <source>
        <dbReference type="SAM" id="MobiDB-lite"/>
    </source>
</evidence>
<feature type="compositionally biased region" description="Basic and acidic residues" evidence="1">
    <location>
        <begin position="1"/>
        <end position="16"/>
    </location>
</feature>
<feature type="region of interest" description="Disordered" evidence="1">
    <location>
        <begin position="403"/>
        <end position="456"/>
    </location>
</feature>
<name>A0A804QYY1_MAIZE</name>
<feature type="region of interest" description="Disordered" evidence="1">
    <location>
        <begin position="257"/>
        <end position="290"/>
    </location>
</feature>
<evidence type="ECO:0000313" key="3">
    <source>
        <dbReference type="Proteomes" id="UP000007305"/>
    </source>
</evidence>
<dbReference type="InParanoid" id="A0A804QYY1"/>
<gene>
    <name evidence="2" type="primary">LOC103637888</name>
</gene>
<dbReference type="Proteomes" id="UP000007305">
    <property type="component" value="Chromosome 9"/>
</dbReference>
<feature type="region of interest" description="Disordered" evidence="1">
    <location>
        <begin position="1"/>
        <end position="40"/>
    </location>
</feature>